<dbReference type="EMBL" id="RFFM01000002">
    <property type="protein sequence ID" value="RMH89863.1"/>
    <property type="molecule type" value="Genomic_DNA"/>
</dbReference>
<evidence type="ECO:0000313" key="2">
    <source>
        <dbReference type="Proteomes" id="UP000269774"/>
    </source>
</evidence>
<proteinExistence type="predicted"/>
<comment type="caution">
    <text evidence="1">The sequence shown here is derived from an EMBL/GenBank/DDBJ whole genome shotgun (WGS) entry which is preliminary data.</text>
</comment>
<dbReference type="AlphaFoldDB" id="A0A3M2HPM2"/>
<protein>
    <submittedName>
        <fullName evidence="1">Uncharacterized protein</fullName>
    </submittedName>
</protein>
<name>A0A3M2HPM2_9GAMM</name>
<organism evidence="1 2">
    <name type="scientific">Stutzerimonas zhaodongensis</name>
    <dbReference type="NCBI Taxonomy" id="1176257"/>
    <lineage>
        <taxon>Bacteria</taxon>
        <taxon>Pseudomonadati</taxon>
        <taxon>Pseudomonadota</taxon>
        <taxon>Gammaproteobacteria</taxon>
        <taxon>Pseudomonadales</taxon>
        <taxon>Pseudomonadaceae</taxon>
        <taxon>Stutzerimonas</taxon>
    </lineage>
</organism>
<accession>A0A3M2HPM2</accession>
<reference evidence="1 2" key="1">
    <citation type="submission" date="2018-10" db="EMBL/GenBank/DDBJ databases">
        <title>Pseudomonas zhaodongensis NEAU-ST5-21(T) genome.</title>
        <authorList>
            <person name="Peng J."/>
            <person name="Liu Z.-P."/>
        </authorList>
    </citation>
    <scope>NUCLEOTIDE SEQUENCE [LARGE SCALE GENOMIC DNA]</scope>
    <source>
        <strain evidence="1 2">NEAU-ST5-21</strain>
    </source>
</reference>
<dbReference type="RefSeq" id="WP_122165057.1">
    <property type="nucleotide sequence ID" value="NZ_JAMOIB010000010.1"/>
</dbReference>
<evidence type="ECO:0000313" key="1">
    <source>
        <dbReference type="EMBL" id="RMH89863.1"/>
    </source>
</evidence>
<dbReference type="OrthoDB" id="6184128at2"/>
<keyword evidence="2" id="KW-1185">Reference proteome</keyword>
<gene>
    <name evidence="1" type="ORF">EA797_09995</name>
</gene>
<sequence length="67" mass="7142">MAVNSVDGASAGQVNSADDFAEALNSAQNDEELMDQMISQAIVLGGQFIIMPRAQEILKEAQADDEE</sequence>
<dbReference type="Proteomes" id="UP000269774">
    <property type="component" value="Unassembled WGS sequence"/>
</dbReference>